<reference evidence="2 3" key="1">
    <citation type="journal article" date="2019" name="New Phytol.">
        <title>Comparative genomics reveals unique wood-decay strategies and fruiting body development in the Schizophyllaceae.</title>
        <authorList>
            <person name="Almasi E."/>
            <person name="Sahu N."/>
            <person name="Krizsan K."/>
            <person name="Balint B."/>
            <person name="Kovacs G.M."/>
            <person name="Kiss B."/>
            <person name="Cseklye J."/>
            <person name="Drula E."/>
            <person name="Henrissat B."/>
            <person name="Nagy I."/>
            <person name="Chovatia M."/>
            <person name="Adam C."/>
            <person name="LaButti K."/>
            <person name="Lipzen A."/>
            <person name="Riley R."/>
            <person name="Grigoriev I.V."/>
            <person name="Nagy L.G."/>
        </authorList>
    </citation>
    <scope>NUCLEOTIDE SEQUENCE [LARGE SCALE GENOMIC DNA]</scope>
    <source>
        <strain evidence="2 3">NL-1724</strain>
    </source>
</reference>
<evidence type="ECO:0000313" key="3">
    <source>
        <dbReference type="Proteomes" id="UP000320762"/>
    </source>
</evidence>
<name>A0A550D009_9AGAR</name>
<evidence type="ECO:0000313" key="2">
    <source>
        <dbReference type="EMBL" id="TRM70357.1"/>
    </source>
</evidence>
<dbReference type="Proteomes" id="UP000320762">
    <property type="component" value="Unassembled WGS sequence"/>
</dbReference>
<feature type="compositionally biased region" description="Low complexity" evidence="1">
    <location>
        <begin position="762"/>
        <end position="773"/>
    </location>
</feature>
<keyword evidence="3" id="KW-1185">Reference proteome</keyword>
<evidence type="ECO:0000256" key="1">
    <source>
        <dbReference type="SAM" id="MobiDB-lite"/>
    </source>
</evidence>
<comment type="caution">
    <text evidence="2">The sequence shown here is derived from an EMBL/GenBank/DDBJ whole genome shotgun (WGS) entry which is preliminary data.</text>
</comment>
<proteinExistence type="predicted"/>
<gene>
    <name evidence="2" type="ORF">BD626DRAFT_554452</name>
</gene>
<sequence>METHTSNVSVQGHLTYLDWHSESNGLAVLLNGLRRIFEGRQIKLPLYESQDSAQQWQDFVRSLHIPGYFEIPMTVLNTFESCDDDELLHTRLSQIFSRGQYTLVNNASGSGKTSLLFEGLSREWGIYFVGAAERWIIGSRDYWQTTQRLFRHTDGVHIAKDPAARLEILKIPLMVRLLAFEVFAESVDISSATDEDRKLWLLAQACGRYYFDEHLSDQFLIAVESLLPFKGKDVSAEIDRTIAHIRVLTKDPSFHLYCVLDQAHAIQSRGLGEKYPWLTVIVSGTAVSYREYPLTPGPTSHLVYRKTSATGCTDAARVASYLRRYLPPAFVDSASGQLLLQRAAAWLRGRHGHSDAFVRLLLRFGLNAPHTLLNDMVFRFTGFIPEDADSLVEAEDSTMGLVEHAITPLRIVHKKTSDELRSTMHHILYVLLTTGRCDKVFGCDRLFLVEQAAGRFCDDDASCIVVDELLPLISAASWFCSYRMGDDGALYGKLFDKKLVYNVDDPVMSSTREHVALLLAHAISAPRLLDTVFGFPRRTPAWAKQTAELVELHRVSDGVIKYLPFRYESFPTSHSITLATDCTTYTDVLAWLRQERVSPFCLLPDPTALMFALRLSDGSFCWVIVQTSLSGSSSTTTASKYLDCFRTPSSPEKDVSNVVSLLSDIPVPCKALGYPPILRVVVGTDSDSPPRTGASLKKDLLDGIETGISQSTLLRRIVANVVRGIERGTLKVKQLLDASPTATPANKPRNVPQTRRKKMDRSLSSPPARSSKSSNRRAR</sequence>
<protein>
    <submittedName>
        <fullName evidence="2">Uncharacterized protein</fullName>
    </submittedName>
</protein>
<dbReference type="OrthoDB" id="2393824at2759"/>
<organism evidence="2 3">
    <name type="scientific">Schizophyllum amplum</name>
    <dbReference type="NCBI Taxonomy" id="97359"/>
    <lineage>
        <taxon>Eukaryota</taxon>
        <taxon>Fungi</taxon>
        <taxon>Dikarya</taxon>
        <taxon>Basidiomycota</taxon>
        <taxon>Agaricomycotina</taxon>
        <taxon>Agaricomycetes</taxon>
        <taxon>Agaricomycetidae</taxon>
        <taxon>Agaricales</taxon>
        <taxon>Schizophyllaceae</taxon>
        <taxon>Schizophyllum</taxon>
    </lineage>
</organism>
<feature type="region of interest" description="Disordered" evidence="1">
    <location>
        <begin position="736"/>
        <end position="779"/>
    </location>
</feature>
<dbReference type="AlphaFoldDB" id="A0A550D009"/>
<dbReference type="EMBL" id="VDMD01000001">
    <property type="protein sequence ID" value="TRM70357.1"/>
    <property type="molecule type" value="Genomic_DNA"/>
</dbReference>
<accession>A0A550D009</accession>